<feature type="domain" description="(S)-ureidoglycine aminohydrolase cupin" evidence="1">
    <location>
        <begin position="69"/>
        <end position="139"/>
    </location>
</feature>
<accession>A0AA88F1A0</accession>
<comment type="caution">
    <text evidence="2">The sequence shown here is derived from an EMBL/GenBank/DDBJ whole genome shotgun (WGS) entry which is preliminary data.</text>
</comment>
<evidence type="ECO:0000259" key="1">
    <source>
        <dbReference type="Pfam" id="PF05899"/>
    </source>
</evidence>
<protein>
    <submittedName>
        <fullName evidence="2">Cupin domain-containing protein</fullName>
    </submittedName>
</protein>
<dbReference type="RefSeq" id="WP_149898380.1">
    <property type="nucleotide sequence ID" value="NZ_QRFF01000002.1"/>
</dbReference>
<dbReference type="SUPFAM" id="SSF51182">
    <property type="entry name" value="RmlC-like cupins"/>
    <property type="match status" value="1"/>
</dbReference>
<dbReference type="InterPro" id="IPR014710">
    <property type="entry name" value="RmlC-like_jellyroll"/>
</dbReference>
<organism evidence="2 3">
    <name type="scientific">Rhizobium rhizogenes</name>
    <name type="common">Agrobacterium rhizogenes</name>
    <dbReference type="NCBI Taxonomy" id="359"/>
    <lineage>
        <taxon>Bacteria</taxon>
        <taxon>Pseudomonadati</taxon>
        <taxon>Pseudomonadota</taxon>
        <taxon>Alphaproteobacteria</taxon>
        <taxon>Hyphomicrobiales</taxon>
        <taxon>Rhizobiaceae</taxon>
        <taxon>Rhizobium/Agrobacterium group</taxon>
        <taxon>Rhizobium</taxon>
    </lineage>
</organism>
<gene>
    <name evidence="2" type="ORF">DXM27_06660</name>
</gene>
<reference evidence="2 3" key="1">
    <citation type="submission" date="2018-08" db="EMBL/GenBank/DDBJ databases">
        <title>Crown Gall in kiwifruit.</title>
        <authorList>
            <person name="Visnovsky S.B."/>
            <person name="Pitman A.R."/>
        </authorList>
    </citation>
    <scope>NUCLEOTIDE SEQUENCE [LARGE SCALE GENOMIC DNA]</scope>
    <source>
        <strain evidence="2 3">SBV_302_78_2</strain>
    </source>
</reference>
<dbReference type="InterPro" id="IPR008579">
    <property type="entry name" value="UGlyAH_Cupin_dom"/>
</dbReference>
<proteinExistence type="predicted"/>
<dbReference type="AlphaFoldDB" id="A0AA88F1A0"/>
<evidence type="ECO:0000313" key="2">
    <source>
        <dbReference type="EMBL" id="KAA3502658.1"/>
    </source>
</evidence>
<dbReference type="EMBL" id="QRFF01000002">
    <property type="protein sequence ID" value="KAA3502658.1"/>
    <property type="molecule type" value="Genomic_DNA"/>
</dbReference>
<sequence>MSFKMMFAAAATMAIRTMPILPAYLRGAKDEAVVSASCTDLRLQPAPINPDWIISGDPKARAADHSRSGDRASSTAMWDCTAGEFRWFFGWDETVYILEGEVHVTAEDGSISILRVGDVAYFRAGTWATWRVDDYVRKVAFMRRPFPRALALAYRVKNKLFSGSSYKLAA</sequence>
<dbReference type="Proteomes" id="UP000473658">
    <property type="component" value="Unassembled WGS sequence"/>
</dbReference>
<dbReference type="PANTHER" id="PTHR40943">
    <property type="entry name" value="CYTOPLASMIC PROTEIN-RELATED"/>
    <property type="match status" value="1"/>
</dbReference>
<evidence type="ECO:0000313" key="3">
    <source>
        <dbReference type="Proteomes" id="UP000473658"/>
    </source>
</evidence>
<dbReference type="Gene3D" id="2.60.120.10">
    <property type="entry name" value="Jelly Rolls"/>
    <property type="match status" value="1"/>
</dbReference>
<dbReference type="Pfam" id="PF05899">
    <property type="entry name" value="Cupin_3"/>
    <property type="match status" value="1"/>
</dbReference>
<name>A0AA88F1A0_RHIRH</name>
<dbReference type="InterPro" id="IPR011051">
    <property type="entry name" value="RmlC_Cupin_sf"/>
</dbReference>
<dbReference type="CDD" id="cd02227">
    <property type="entry name" value="cupin_TM1112-like"/>
    <property type="match status" value="1"/>
</dbReference>
<dbReference type="PANTHER" id="PTHR40943:SF1">
    <property type="entry name" value="CYTOPLASMIC PROTEIN"/>
    <property type="match status" value="1"/>
</dbReference>